<feature type="chain" id="PRO_5003001484" evidence="1">
    <location>
        <begin position="24"/>
        <end position="755"/>
    </location>
</feature>
<accession>C9RCF3</accession>
<proteinExistence type="predicted"/>
<sequence>MRFWKRLLACAALLAFLAAPALAGDQWTDPEREGFQAPPSYAAMGRTEYARKHWVDFYLNDGAQDFHLFSGYCDVFCTPGDLGQGYTAIDDFDREYAFPAFGAAMILASLGVPYEPINSTDGYWLVSPAFWREYTLRHPEILQWNAFFIAGGEQILDVPIGSSYTGFPDGSAPKPLSETVNNPLCVYNCTSNGEAPGFKAAGWEGTPGAPGSRVRYWWSTSPVSPVKVRKEAAATLAYNSYTSRAVIKYQFTRDIAVTELKPLGDPAGGKQSWEATVVNYTPFVALGVRLRAYVATAAGKSLAAETSTDIGPAPVLDWRTGGVKRPETTWWDGPGVVRTDRNNVIKWRFTVDVPASGDYSVTASANLDFSGVRGKPEPLSLKTAYGDATRFDGIDKPYHETKALFRPPGNLLDSIEGGVEGYLDNWLTVDVKGNQVQSPLPDYEAVYVKVFDPSGNEVPDGGEVDPDRSYRIVARFVQKNPKFTQGQYVRTAIGMEDNGTNVLKYDDATWFAGPGQHVDLVVDSYRFGGPPRTVTLFGSVNGDRRVEESDYGNNRAYVSLRVRGLKEGNLSVTGLSTGATASGGYDTAEPGKSYTATATFKSTFPVAGSAWVRLYWKTEDPAGPVTLIKEEKRSFSPGGEVQLSATWTMPQNARSGVLYATVAEKWDGSKWVTEPFEGADGKRYTEQDYTDNVAYRSVSVRVQPSQTRKEQKYLRVITRQEQVQVTRTVWYQDGVWVVNTTDQPGRVQTEVFLVK</sequence>
<reference evidence="2 3" key="1">
    <citation type="submission" date="2009-10" db="EMBL/GenBank/DDBJ databases">
        <title>Complete sequence of chromosome of Ammonifex degensii KC4.</title>
        <authorList>
            <consortium name="US DOE Joint Genome Institute"/>
            <person name="Kerfeld C."/>
            <person name="Goodner B."/>
            <person name="Huber H."/>
            <person name="Stetter K."/>
            <person name="Lucas S."/>
            <person name="Copeland A."/>
            <person name="Lapidus A."/>
            <person name="Glavina del Rio T."/>
            <person name="Dalin E."/>
            <person name="Tice H."/>
            <person name="Bruce D."/>
            <person name="Goodwin L."/>
            <person name="Pitluck S."/>
            <person name="Saunders E."/>
            <person name="Brettin T."/>
            <person name="Detter J.C."/>
            <person name="Han C."/>
            <person name="Larimer F."/>
            <person name="Land M."/>
            <person name="Hauser L."/>
            <person name="Kyrpides N."/>
            <person name="Ovchinnikova G."/>
            <person name="Richardson P."/>
        </authorList>
    </citation>
    <scope>NUCLEOTIDE SEQUENCE [LARGE SCALE GENOMIC DNA]</scope>
    <source>
        <strain evidence="3">DSM 10501 / KC4</strain>
    </source>
</reference>
<dbReference type="EMBL" id="CP001785">
    <property type="protein sequence ID" value="ACX51930.1"/>
    <property type="molecule type" value="Genomic_DNA"/>
</dbReference>
<dbReference type="KEGG" id="adg:Adeg_0787"/>
<dbReference type="OrthoDB" id="1720049at2"/>
<keyword evidence="3" id="KW-1185">Reference proteome</keyword>
<keyword evidence="1" id="KW-0732">Signal</keyword>
<feature type="signal peptide" evidence="1">
    <location>
        <begin position="1"/>
        <end position="23"/>
    </location>
</feature>
<dbReference type="eggNOG" id="ENOG5030J46">
    <property type="taxonomic scope" value="Bacteria"/>
</dbReference>
<evidence type="ECO:0000313" key="2">
    <source>
        <dbReference type="EMBL" id="ACX51930.1"/>
    </source>
</evidence>
<protein>
    <submittedName>
        <fullName evidence="2">Uncharacterized protein</fullName>
    </submittedName>
</protein>
<organism evidence="2 3">
    <name type="scientific">Ammonifex degensii (strain DSM 10501 / KC4)</name>
    <dbReference type="NCBI Taxonomy" id="429009"/>
    <lineage>
        <taxon>Bacteria</taxon>
        <taxon>Bacillati</taxon>
        <taxon>Bacillota</taxon>
        <taxon>Clostridia</taxon>
        <taxon>Thermoanaerobacterales</taxon>
        <taxon>Thermoanaerobacteraceae</taxon>
        <taxon>Ammonifex</taxon>
    </lineage>
</organism>
<dbReference type="AlphaFoldDB" id="C9RCF3"/>
<dbReference type="Proteomes" id="UP000002620">
    <property type="component" value="Chromosome"/>
</dbReference>
<evidence type="ECO:0000313" key="3">
    <source>
        <dbReference type="Proteomes" id="UP000002620"/>
    </source>
</evidence>
<gene>
    <name evidence="2" type="ordered locus">Adeg_0787</name>
</gene>
<name>C9RCF3_AMMDK</name>
<dbReference type="RefSeq" id="WP_015738808.1">
    <property type="nucleotide sequence ID" value="NC_013385.1"/>
</dbReference>
<dbReference type="STRING" id="429009.Adeg_0787"/>
<evidence type="ECO:0000256" key="1">
    <source>
        <dbReference type="SAM" id="SignalP"/>
    </source>
</evidence>
<dbReference type="HOGENOM" id="CLU_368692_0_0_9"/>